<dbReference type="EMBL" id="JADIKK010000008">
    <property type="protein sequence ID" value="MFK2877527.1"/>
    <property type="molecule type" value="Genomic_DNA"/>
</dbReference>
<dbReference type="InterPro" id="IPR052755">
    <property type="entry name" value="Lysozyme_Inhibitor_LprI"/>
</dbReference>
<dbReference type="Proteomes" id="UP001620339">
    <property type="component" value="Unassembled WGS sequence"/>
</dbReference>
<dbReference type="InterPro" id="IPR009739">
    <property type="entry name" value="LprI-like_N"/>
</dbReference>
<keyword evidence="1" id="KW-0732">Signal</keyword>
<protein>
    <submittedName>
        <fullName evidence="3">DUF1311 domain-containing protein</fullName>
    </submittedName>
</protein>
<feature type="signal peptide" evidence="1">
    <location>
        <begin position="1"/>
        <end position="23"/>
    </location>
</feature>
<feature type="chain" id="PRO_5046048970" evidence="1">
    <location>
        <begin position="24"/>
        <end position="226"/>
    </location>
</feature>
<feature type="domain" description="Lysozyme inhibitor LprI-like N-terminal" evidence="2">
    <location>
        <begin position="28"/>
        <end position="100"/>
    </location>
</feature>
<dbReference type="Pfam" id="PF07007">
    <property type="entry name" value="LprI"/>
    <property type="match status" value="1"/>
</dbReference>
<keyword evidence="4" id="KW-1185">Reference proteome</keyword>
<sequence length="226" mass="24739">MKLTLLACTFGALLFTALPRAMAASFDCSKAANATETLICKNAKISALDDKLQQTYMESLAVVAPSSKKALIEEQRHWITYTRNVCQDETCLQQTYTARIAVLARNEKDIINKLSCVLPNGGTACTNVVAYRDPSIRIQSFNQSLAHAKHSGKIISCGRLISLPVGTVGSNNRFGGICTLSDDSQRKTVEICDDDMFGHFELQPGESQDVSDKTLIDFTYEHCFGG</sequence>
<evidence type="ECO:0000313" key="4">
    <source>
        <dbReference type="Proteomes" id="UP001620339"/>
    </source>
</evidence>
<accession>A0ABW8J5G4</accession>
<proteinExistence type="predicted"/>
<dbReference type="Gene3D" id="1.20.1270.180">
    <property type="match status" value="1"/>
</dbReference>
<name>A0ABW8J5G4_9GAMM</name>
<reference evidence="3 4" key="1">
    <citation type="submission" date="2020-10" db="EMBL/GenBank/DDBJ databases">
        <title>Phylogeny of dyella-like bacteria.</title>
        <authorList>
            <person name="Fu J."/>
        </authorList>
    </citation>
    <scope>NUCLEOTIDE SEQUENCE [LARGE SCALE GENOMIC DNA]</scope>
    <source>
        <strain evidence="3 4">KACC 19113</strain>
    </source>
</reference>
<dbReference type="PANTHER" id="PTHR37549">
    <property type="entry name" value="LIPOPROTEIN LPRI"/>
    <property type="match status" value="1"/>
</dbReference>
<comment type="caution">
    <text evidence="3">The sequence shown here is derived from an EMBL/GenBank/DDBJ whole genome shotgun (WGS) entry which is preliminary data.</text>
</comment>
<dbReference type="PANTHER" id="PTHR37549:SF1">
    <property type="entry name" value="LIPOPROTEIN LPRI"/>
    <property type="match status" value="1"/>
</dbReference>
<evidence type="ECO:0000256" key="1">
    <source>
        <dbReference type="SAM" id="SignalP"/>
    </source>
</evidence>
<organism evidence="3 4">
    <name type="scientific">Rhodanobacter hydrolyticus</name>
    <dbReference type="NCBI Taxonomy" id="2250595"/>
    <lineage>
        <taxon>Bacteria</taxon>
        <taxon>Pseudomonadati</taxon>
        <taxon>Pseudomonadota</taxon>
        <taxon>Gammaproteobacteria</taxon>
        <taxon>Lysobacterales</taxon>
        <taxon>Rhodanobacteraceae</taxon>
        <taxon>Rhodanobacter</taxon>
    </lineage>
</organism>
<evidence type="ECO:0000259" key="2">
    <source>
        <dbReference type="Pfam" id="PF07007"/>
    </source>
</evidence>
<gene>
    <name evidence="3" type="ORF">ISP25_10650</name>
</gene>
<evidence type="ECO:0000313" key="3">
    <source>
        <dbReference type="EMBL" id="MFK2877527.1"/>
    </source>
</evidence>
<dbReference type="RefSeq" id="WP_404613771.1">
    <property type="nucleotide sequence ID" value="NZ_JADIKK010000008.1"/>
</dbReference>